<dbReference type="SUPFAM" id="SSF48452">
    <property type="entry name" value="TPR-like"/>
    <property type="match status" value="3"/>
</dbReference>
<name>A0A1F4UE93_UNCW3</name>
<dbReference type="InterPro" id="IPR011990">
    <property type="entry name" value="TPR-like_helical_dom_sf"/>
</dbReference>
<feature type="repeat" description="TPR" evidence="3">
    <location>
        <begin position="316"/>
        <end position="349"/>
    </location>
</feature>
<dbReference type="PROSITE" id="PS50005">
    <property type="entry name" value="TPR"/>
    <property type="match status" value="1"/>
</dbReference>
<dbReference type="SMART" id="SM00028">
    <property type="entry name" value="TPR"/>
    <property type="match status" value="10"/>
</dbReference>
<evidence type="ECO:0008006" key="6">
    <source>
        <dbReference type="Google" id="ProtNLM"/>
    </source>
</evidence>
<dbReference type="EMBL" id="MEUM01000031">
    <property type="protein sequence ID" value="OGC43239.1"/>
    <property type="molecule type" value="Genomic_DNA"/>
</dbReference>
<evidence type="ECO:0000313" key="4">
    <source>
        <dbReference type="EMBL" id="OGC43239.1"/>
    </source>
</evidence>
<proteinExistence type="predicted"/>
<reference evidence="4 5" key="1">
    <citation type="journal article" date="2016" name="Nat. Commun.">
        <title>Thousands of microbial genomes shed light on interconnected biogeochemical processes in an aquifer system.</title>
        <authorList>
            <person name="Anantharaman K."/>
            <person name="Brown C.T."/>
            <person name="Hug L.A."/>
            <person name="Sharon I."/>
            <person name="Castelle C.J."/>
            <person name="Probst A.J."/>
            <person name="Thomas B.C."/>
            <person name="Singh A."/>
            <person name="Wilkins M.J."/>
            <person name="Karaoz U."/>
            <person name="Brodie E.L."/>
            <person name="Williams K.H."/>
            <person name="Hubbard S.S."/>
            <person name="Banfield J.F."/>
        </authorList>
    </citation>
    <scope>NUCLEOTIDE SEQUENCE [LARGE SCALE GENOMIC DNA]</scope>
</reference>
<dbReference type="InterPro" id="IPR019734">
    <property type="entry name" value="TPR_rpt"/>
</dbReference>
<keyword evidence="1" id="KW-0677">Repeat</keyword>
<evidence type="ECO:0000256" key="2">
    <source>
        <dbReference type="ARBA" id="ARBA00022803"/>
    </source>
</evidence>
<dbReference type="PANTHER" id="PTHR44943:SF8">
    <property type="entry name" value="TPR REPEAT-CONTAINING PROTEIN MJ0263"/>
    <property type="match status" value="1"/>
</dbReference>
<gene>
    <name evidence="4" type="ORF">A2Y85_08395</name>
</gene>
<dbReference type="PANTHER" id="PTHR44943">
    <property type="entry name" value="CELLULOSE SYNTHASE OPERON PROTEIN C"/>
    <property type="match status" value="1"/>
</dbReference>
<dbReference type="Proteomes" id="UP000177025">
    <property type="component" value="Unassembled WGS sequence"/>
</dbReference>
<accession>A0A1F4UE93</accession>
<evidence type="ECO:0000313" key="5">
    <source>
        <dbReference type="Proteomes" id="UP000177025"/>
    </source>
</evidence>
<evidence type="ECO:0000256" key="3">
    <source>
        <dbReference type="PROSITE-ProRule" id="PRU00339"/>
    </source>
</evidence>
<comment type="caution">
    <text evidence="4">The sequence shown here is derived from an EMBL/GenBank/DDBJ whole genome shotgun (WGS) entry which is preliminary data.</text>
</comment>
<dbReference type="Gene3D" id="1.25.40.10">
    <property type="entry name" value="Tetratricopeptide repeat domain"/>
    <property type="match status" value="4"/>
</dbReference>
<organism evidence="4 5">
    <name type="scientific">candidate division WOR-3 bacterium RBG_13_43_14</name>
    <dbReference type="NCBI Taxonomy" id="1802590"/>
    <lineage>
        <taxon>Bacteria</taxon>
        <taxon>Bacteria division WOR-3</taxon>
    </lineage>
</organism>
<keyword evidence="2 3" id="KW-0802">TPR repeat</keyword>
<sequence length="692" mass="80750">MQTITVLIIFLSSPGRYYFEHGLYENARRYFELQALCNLDDKAMLGSAICALAQNKVENARLKLLHLIRVDPDAYLYLGIVEYRLGHYQSAVQYLNKYRQYRQVSWPVDHYLGLISLKHNDIENALKYFQSISDQPETYLIDDYAKNYQYLIESHDAYQRADFAGAIENMRSVKYFDDYRFYGLAISYIAMQDYKNGITHIDSMLSRSADPELQRSASQEAARICLLWKEPLRARSYLRSFINESPSDTVLFLLGRSFSDEMKYDSAAVYLNELPDSVDDYLFFKGRTAYFRGLWGLAEEMLLCHRQYFSGSVHNDRVLYMIASINFKRKEYEHAINFWTELITLYPESNLAASAQKGIADAFFDRTDFRNALSAYELVGQYNPEPNVEVEVDLRIYETKYYLKKYHSLVDALKSYLEKYPDSKYGLRTRLRIVNLLMEKKDLYGSLGEIEQIISMYPDSILASQAYLEKARVYDQLDLRRSAKGIYIELIERRPTAEYQGQALSELASTYSHEESFDSALYYYNQLSGIAVYEERAWYEIARIYDKIGQDKESETVIDRLIEKYPSSAFLFDAVFLKTSIYEKRGQFKRAIDLLTELIEKVGDRPEIYLEMGDIYFKIEDYPKAHTYYLVAAENYRQRRNDVARALLLAGDAMVMIGDKKSALDHYLQAKLIAESVILKHQLDSKINNLSN</sequence>
<dbReference type="Pfam" id="PF13432">
    <property type="entry name" value="TPR_16"/>
    <property type="match status" value="2"/>
</dbReference>
<protein>
    <recommendedName>
        <fullName evidence="6">Outer membrane lipoprotein BamD-like domain-containing protein</fullName>
    </recommendedName>
</protein>
<dbReference type="InterPro" id="IPR051685">
    <property type="entry name" value="Ycf3/AcsC/BcsC/TPR_MFPF"/>
</dbReference>
<evidence type="ECO:0000256" key="1">
    <source>
        <dbReference type="ARBA" id="ARBA00022737"/>
    </source>
</evidence>
<dbReference type="AlphaFoldDB" id="A0A1F4UE93"/>
<dbReference type="Pfam" id="PF13174">
    <property type="entry name" value="TPR_6"/>
    <property type="match status" value="2"/>
</dbReference>